<dbReference type="GO" id="GO:0005615">
    <property type="term" value="C:extracellular space"/>
    <property type="evidence" value="ECO:0007669"/>
    <property type="project" value="TreeGrafter"/>
</dbReference>
<evidence type="ECO:0000313" key="5">
    <source>
        <dbReference type="RefSeq" id="XP_031424507.1"/>
    </source>
</evidence>
<gene>
    <name evidence="5" type="primary">LOC116220692</name>
</gene>
<dbReference type="GO" id="GO:0031012">
    <property type="term" value="C:extracellular matrix"/>
    <property type="evidence" value="ECO:0007669"/>
    <property type="project" value="TreeGrafter"/>
</dbReference>
<keyword evidence="2" id="KW-1133">Transmembrane helix</keyword>
<dbReference type="InterPro" id="IPR050780">
    <property type="entry name" value="Mucin_vWF_Thrombospondin_sf"/>
</dbReference>
<accession>A0A6P8FMW7</accession>
<evidence type="ECO:0000256" key="1">
    <source>
        <dbReference type="ARBA" id="ARBA00023157"/>
    </source>
</evidence>
<keyword evidence="2" id="KW-0812">Transmembrane</keyword>
<dbReference type="AlphaFoldDB" id="A0A6P8FMW7"/>
<dbReference type="RefSeq" id="XP_031424507.1">
    <property type="nucleotide sequence ID" value="XM_031568647.2"/>
</dbReference>
<keyword evidence="2" id="KW-0472">Membrane</keyword>
<reference evidence="5" key="1">
    <citation type="submission" date="2025-08" db="UniProtKB">
        <authorList>
            <consortium name="RefSeq"/>
        </authorList>
    </citation>
    <scope>IDENTIFICATION</scope>
</reference>
<feature type="domain" description="Otogelin-like/Mucin TIL" evidence="3">
    <location>
        <begin position="1"/>
        <end position="45"/>
    </location>
</feature>
<dbReference type="InterPro" id="IPR058753">
    <property type="entry name" value="TIL_OTOGL_Mucin"/>
</dbReference>
<dbReference type="Proteomes" id="UP000515152">
    <property type="component" value="Chromosome 6"/>
</dbReference>
<dbReference type="GeneID" id="116220692"/>
<dbReference type="OrthoDB" id="160294at2759"/>
<proteinExistence type="predicted"/>
<dbReference type="KEGG" id="char:116220692"/>
<keyword evidence="1" id="KW-1015">Disulfide bond</keyword>
<evidence type="ECO:0000259" key="3">
    <source>
        <dbReference type="Pfam" id="PF25962"/>
    </source>
</evidence>
<evidence type="ECO:0000313" key="4">
    <source>
        <dbReference type="Proteomes" id="UP000515152"/>
    </source>
</evidence>
<evidence type="ECO:0000256" key="2">
    <source>
        <dbReference type="SAM" id="Phobius"/>
    </source>
</evidence>
<dbReference type="Pfam" id="PF25962">
    <property type="entry name" value="TIL_OTOGL_Mucin"/>
    <property type="match status" value="1"/>
</dbReference>
<sequence length="200" mass="22397">MKTCRNPTGQCSQQIPALEGCYPQCPSDQPYFDEDHMTCVEREACGCYVGETKYSNGQSVPSNDSCIQAFNSYSCIQAFNSYSCRYTGLFPEYKYCIPMELDMVYVFLYVFIYIFYFFAACICTVNGKEYHYGSIVYSTTDGLGGCITAICGVNGTIKRELEPCEFTTTSIPTTTPLRSTTTAPLTTVFVFTTTGKYLFL</sequence>
<name>A0A6P8FMW7_CLUHA</name>
<feature type="transmembrane region" description="Helical" evidence="2">
    <location>
        <begin position="103"/>
        <end position="125"/>
    </location>
</feature>
<dbReference type="PANTHER" id="PTHR11339:SF386">
    <property type="entry name" value="HEMOLECTIN, ISOFORM A"/>
    <property type="match status" value="1"/>
</dbReference>
<dbReference type="PANTHER" id="PTHR11339">
    <property type="entry name" value="EXTRACELLULAR MATRIX GLYCOPROTEIN RELATED"/>
    <property type="match status" value="1"/>
</dbReference>
<protein>
    <submittedName>
        <fullName evidence="5">Mucin-5AC-like</fullName>
    </submittedName>
</protein>
<organism evidence="4 5">
    <name type="scientific">Clupea harengus</name>
    <name type="common">Atlantic herring</name>
    <dbReference type="NCBI Taxonomy" id="7950"/>
    <lineage>
        <taxon>Eukaryota</taxon>
        <taxon>Metazoa</taxon>
        <taxon>Chordata</taxon>
        <taxon>Craniata</taxon>
        <taxon>Vertebrata</taxon>
        <taxon>Euteleostomi</taxon>
        <taxon>Actinopterygii</taxon>
        <taxon>Neopterygii</taxon>
        <taxon>Teleostei</taxon>
        <taxon>Clupei</taxon>
        <taxon>Clupeiformes</taxon>
        <taxon>Clupeoidei</taxon>
        <taxon>Clupeidae</taxon>
        <taxon>Clupea</taxon>
    </lineage>
</organism>
<keyword evidence="4" id="KW-1185">Reference proteome</keyword>